<dbReference type="GO" id="GO:0051536">
    <property type="term" value="F:iron-sulfur cluster binding"/>
    <property type="evidence" value="ECO:0007669"/>
    <property type="project" value="UniProtKB-KW"/>
</dbReference>
<dbReference type="GO" id="GO:0046872">
    <property type="term" value="F:metal ion binding"/>
    <property type="evidence" value="ECO:0007669"/>
    <property type="project" value="UniProtKB-KW"/>
</dbReference>
<dbReference type="InterPro" id="IPR015422">
    <property type="entry name" value="PyrdxlP-dep_Trfase_small"/>
</dbReference>
<dbReference type="InterPro" id="IPR015421">
    <property type="entry name" value="PyrdxlP-dep_Trfase_major"/>
</dbReference>
<name>A0A6J6P350_9ZZZZ</name>
<evidence type="ECO:0000259" key="8">
    <source>
        <dbReference type="Pfam" id="PF00266"/>
    </source>
</evidence>
<evidence type="ECO:0000313" key="10">
    <source>
        <dbReference type="EMBL" id="CAB4753537.1"/>
    </source>
</evidence>
<evidence type="ECO:0000313" key="11">
    <source>
        <dbReference type="EMBL" id="CAB4873658.1"/>
    </source>
</evidence>
<dbReference type="Gene3D" id="3.90.1150.10">
    <property type="entry name" value="Aspartate Aminotransferase, domain 1"/>
    <property type="match status" value="1"/>
</dbReference>
<dbReference type="Gene3D" id="1.10.260.50">
    <property type="match status" value="1"/>
</dbReference>
<dbReference type="PANTHER" id="PTHR11601:SF34">
    <property type="entry name" value="CYSTEINE DESULFURASE"/>
    <property type="match status" value="1"/>
</dbReference>
<dbReference type="EMBL" id="CAFBLV010000142">
    <property type="protein sequence ID" value="CAB4873658.1"/>
    <property type="molecule type" value="Genomic_DNA"/>
</dbReference>
<dbReference type="PIRSF" id="PIRSF005572">
    <property type="entry name" value="NifS"/>
    <property type="match status" value="1"/>
</dbReference>
<keyword evidence="6" id="KW-0408">Iron</keyword>
<feature type="domain" description="Aminotransferase class V" evidence="8">
    <location>
        <begin position="6"/>
        <end position="378"/>
    </location>
</feature>
<dbReference type="SUPFAM" id="SSF53383">
    <property type="entry name" value="PLP-dependent transferases"/>
    <property type="match status" value="1"/>
</dbReference>
<dbReference type="InterPro" id="IPR000192">
    <property type="entry name" value="Aminotrans_V_dom"/>
</dbReference>
<keyword evidence="3" id="KW-0808">Transferase</keyword>
<evidence type="ECO:0000256" key="7">
    <source>
        <dbReference type="ARBA" id="ARBA00023014"/>
    </source>
</evidence>
<evidence type="ECO:0000256" key="2">
    <source>
        <dbReference type="ARBA" id="ARBA00006490"/>
    </source>
</evidence>
<dbReference type="FunFam" id="3.40.640.10:FF:000084">
    <property type="entry name" value="IscS-like cysteine desulfurase"/>
    <property type="match status" value="1"/>
</dbReference>
<reference evidence="9" key="1">
    <citation type="submission" date="2020-05" db="EMBL/GenBank/DDBJ databases">
        <authorList>
            <person name="Chiriac C."/>
            <person name="Salcher M."/>
            <person name="Ghai R."/>
            <person name="Kavagutti S V."/>
        </authorList>
    </citation>
    <scope>NUCLEOTIDE SEQUENCE</scope>
</reference>
<dbReference type="EMBL" id="CAEZZA010000139">
    <property type="protein sequence ID" value="CAB4753537.1"/>
    <property type="molecule type" value="Genomic_DNA"/>
</dbReference>
<dbReference type="AlphaFoldDB" id="A0A6J6P350"/>
<accession>A0A6J6P350</accession>
<evidence type="ECO:0000313" key="12">
    <source>
        <dbReference type="EMBL" id="CAB5015147.1"/>
    </source>
</evidence>
<organism evidence="9">
    <name type="scientific">freshwater metagenome</name>
    <dbReference type="NCBI Taxonomy" id="449393"/>
    <lineage>
        <taxon>unclassified sequences</taxon>
        <taxon>metagenomes</taxon>
        <taxon>ecological metagenomes</taxon>
    </lineage>
</organism>
<gene>
    <name evidence="9" type="ORF">UFOPK2625_00127</name>
    <name evidence="10" type="ORF">UFOPK2809_01004</name>
    <name evidence="11" type="ORF">UFOPK3425_00778</name>
    <name evidence="12" type="ORF">UFOPK4092_00607</name>
</gene>
<sequence length="398" mass="41564">MSDRSYLDHAATTAMLPDARAAWLAASEHLGNPSSLHASGRSARKVVEESRESIAADLKTRPSGVIFTAGGTEADNLAVKGLYWQRQQSSGSTSPMRVLASAIEHHAVMDPVAWLGEHEGAVIEWLEVDHEARVSTTSIAESLLEKPAVALCTVMWANNEVGTIEPVERIAELCKEQGVPFHTDAVQVLGQVPMNLGALGADAVTISSHKVGGPFGVGALIVNPATGFTPVLHGGGQERDIRSGTFDAPAIAAFAVAVRHAVAHQEEHARAIRDLRNNLVERVLAAVPGAILNGDPDLLGGGRLPGNAHFSFPGCEGDSMLMLLDAAGVDCSTGSACTAGIPEASHVLLAMGVDERTSRASLRFSFGYPSSSADVDRVVAALPGAVARASRTVSSRSK</sequence>
<keyword evidence="4" id="KW-0479">Metal-binding</keyword>
<dbReference type="EMBL" id="CAFBPJ010000051">
    <property type="protein sequence ID" value="CAB5015147.1"/>
    <property type="molecule type" value="Genomic_DNA"/>
</dbReference>
<comment type="similarity">
    <text evidence="2">Belongs to the class-V pyridoxal-phosphate-dependent aminotransferase family. NifS/IscS subfamily.</text>
</comment>
<keyword evidence="7" id="KW-0411">Iron-sulfur</keyword>
<dbReference type="InterPro" id="IPR016454">
    <property type="entry name" value="Cysteine_dSase"/>
</dbReference>
<evidence type="ECO:0000256" key="5">
    <source>
        <dbReference type="ARBA" id="ARBA00022898"/>
    </source>
</evidence>
<keyword evidence="5" id="KW-0663">Pyridoxal phosphate</keyword>
<evidence type="ECO:0000256" key="4">
    <source>
        <dbReference type="ARBA" id="ARBA00022723"/>
    </source>
</evidence>
<proteinExistence type="inferred from homology"/>
<evidence type="ECO:0000256" key="3">
    <source>
        <dbReference type="ARBA" id="ARBA00022679"/>
    </source>
</evidence>
<evidence type="ECO:0000256" key="6">
    <source>
        <dbReference type="ARBA" id="ARBA00023004"/>
    </source>
</evidence>
<dbReference type="InterPro" id="IPR015424">
    <property type="entry name" value="PyrdxlP-dep_Trfase"/>
</dbReference>
<dbReference type="GO" id="GO:0016782">
    <property type="term" value="F:transferase activity, transferring sulphur-containing groups"/>
    <property type="evidence" value="ECO:0007669"/>
    <property type="project" value="UniProtKB-ARBA"/>
</dbReference>
<protein>
    <submittedName>
        <fullName evidence="9">Unannotated protein</fullName>
    </submittedName>
</protein>
<dbReference type="Pfam" id="PF00266">
    <property type="entry name" value="Aminotran_5"/>
    <property type="match status" value="1"/>
</dbReference>
<evidence type="ECO:0000313" key="9">
    <source>
        <dbReference type="EMBL" id="CAB4693710.1"/>
    </source>
</evidence>
<dbReference type="PANTHER" id="PTHR11601">
    <property type="entry name" value="CYSTEINE DESULFURYLASE FAMILY MEMBER"/>
    <property type="match status" value="1"/>
</dbReference>
<dbReference type="Gene3D" id="3.40.640.10">
    <property type="entry name" value="Type I PLP-dependent aspartate aminotransferase-like (Major domain)"/>
    <property type="match status" value="1"/>
</dbReference>
<comment type="cofactor">
    <cofactor evidence="1">
        <name>pyridoxal 5'-phosphate</name>
        <dbReference type="ChEBI" id="CHEBI:597326"/>
    </cofactor>
</comment>
<evidence type="ECO:0000256" key="1">
    <source>
        <dbReference type="ARBA" id="ARBA00001933"/>
    </source>
</evidence>
<dbReference type="EMBL" id="CAEZXZ010000009">
    <property type="protein sequence ID" value="CAB4693710.1"/>
    <property type="molecule type" value="Genomic_DNA"/>
</dbReference>